<keyword evidence="3" id="KW-0732">Signal</keyword>
<dbReference type="EC" id="3.1.1.-" evidence="3"/>
<evidence type="ECO:0000313" key="5">
    <source>
        <dbReference type="EMBL" id="EPE28046.1"/>
    </source>
</evidence>
<dbReference type="OMA" id="EQPTWIY"/>
<dbReference type="HOGENOM" id="CLU_006586_15_3_1"/>
<dbReference type="KEGG" id="glz:GLAREA_04837"/>
<evidence type="ECO:0000313" key="6">
    <source>
        <dbReference type="Proteomes" id="UP000016922"/>
    </source>
</evidence>
<reference evidence="5 6" key="1">
    <citation type="journal article" date="2013" name="BMC Genomics">
        <title>Genomics-driven discovery of the pneumocandin biosynthetic gene cluster in the fungus Glarea lozoyensis.</title>
        <authorList>
            <person name="Chen L."/>
            <person name="Yue Q."/>
            <person name="Zhang X."/>
            <person name="Xiang M."/>
            <person name="Wang C."/>
            <person name="Li S."/>
            <person name="Che Y."/>
            <person name="Ortiz-Lopez F.J."/>
            <person name="Bills G.F."/>
            <person name="Liu X."/>
            <person name="An Z."/>
        </authorList>
    </citation>
    <scope>NUCLEOTIDE SEQUENCE [LARGE SCALE GENOMIC DNA]</scope>
    <source>
        <strain evidence="6">ATCC 20868 / MF5171</strain>
    </source>
</reference>
<feature type="signal peptide" evidence="3">
    <location>
        <begin position="1"/>
        <end position="22"/>
    </location>
</feature>
<comment type="similarity">
    <text evidence="1 3">Belongs to the type-B carboxylesterase/lipase family.</text>
</comment>
<name>S3D7Q5_GLAL2</name>
<dbReference type="GO" id="GO:0016787">
    <property type="term" value="F:hydrolase activity"/>
    <property type="evidence" value="ECO:0007669"/>
    <property type="project" value="UniProtKB-KW"/>
</dbReference>
<dbReference type="ESTHER" id="glal2-s3d7q5">
    <property type="family name" value="Fungal_carboxylesterase_lipase"/>
</dbReference>
<feature type="chain" id="PRO_5005146340" description="Carboxylic ester hydrolase" evidence="3">
    <location>
        <begin position="23"/>
        <end position="534"/>
    </location>
</feature>
<dbReference type="AlphaFoldDB" id="S3D7Q5"/>
<keyword evidence="6" id="KW-1185">Reference proteome</keyword>
<dbReference type="InterPro" id="IPR002018">
    <property type="entry name" value="CarbesteraseB"/>
</dbReference>
<gene>
    <name evidence="5" type="ORF">GLAREA_04837</name>
</gene>
<evidence type="ECO:0000256" key="3">
    <source>
        <dbReference type="RuleBase" id="RU361235"/>
    </source>
</evidence>
<dbReference type="InterPro" id="IPR019826">
    <property type="entry name" value="Carboxylesterase_B_AS"/>
</dbReference>
<sequence length="534" mass="57077">MVFNILAQAACWAFTLVARISGKAGCTCYGEPAAFTNQGLVTGFADSNGSAVFLGIPFAASTEGENRWKEPQPAPLFRKPFNASNYGQTCAQASSDAAWSPQGEDCLNLNIWAPSSGKNLPVFVYIYGGAMVTGSSSNTQLQGNNFARKGVIYVSFNHRESIFASPNSGELGESQNFGILDVEMAVEWVHRNIRAFGGDPKRIVLGGHSSGAVQVDHYLWNHPHTHLAGAIEMSANSASGPAYAPQNVGLDVVAAEVGCPTGAGQLDCLRTKSISEIETANFNSTTNTWFTPVVDGITRYSVAEYTERFAAGKYPSNVPLITGNSAGEGTIFGIVYGAENTNFSSWINTFDADSAHIPDEALLAAYNASDFASVSLMSGAQYGDARFNCPVDYFVDLRSAAQKTWEYRWFGAYDNVVGPPGTAPTHGTEVPFFMGGNECFSALSNVTAEQQALADFTNNWFVNWIKNPAAGPGWAQVQPASNSGVVMKLGVSGNETALIEAKRNDFNGICQSVYKQYLPKYPVVQNPVTLAASS</sequence>
<evidence type="ECO:0000256" key="2">
    <source>
        <dbReference type="ARBA" id="ARBA00022801"/>
    </source>
</evidence>
<evidence type="ECO:0000259" key="4">
    <source>
        <dbReference type="Pfam" id="PF00135"/>
    </source>
</evidence>
<proteinExistence type="inferred from homology"/>
<dbReference type="GeneID" id="19463892"/>
<dbReference type="SUPFAM" id="SSF53474">
    <property type="entry name" value="alpha/beta-Hydrolases"/>
    <property type="match status" value="1"/>
</dbReference>
<protein>
    <recommendedName>
        <fullName evidence="3">Carboxylic ester hydrolase</fullName>
        <ecNumber evidence="3">3.1.1.-</ecNumber>
    </recommendedName>
</protein>
<dbReference type="RefSeq" id="XP_008085405.1">
    <property type="nucleotide sequence ID" value="XM_008087214.1"/>
</dbReference>
<dbReference type="InterPro" id="IPR029058">
    <property type="entry name" value="AB_hydrolase_fold"/>
</dbReference>
<keyword evidence="2 3" id="KW-0378">Hydrolase</keyword>
<dbReference type="Proteomes" id="UP000016922">
    <property type="component" value="Unassembled WGS sequence"/>
</dbReference>
<dbReference type="Gene3D" id="3.40.50.1820">
    <property type="entry name" value="alpha/beta hydrolase"/>
    <property type="match status" value="1"/>
</dbReference>
<dbReference type="PROSITE" id="PS00122">
    <property type="entry name" value="CARBOXYLESTERASE_B_1"/>
    <property type="match status" value="1"/>
</dbReference>
<dbReference type="InterPro" id="IPR050309">
    <property type="entry name" value="Type-B_Carboxylest/Lipase"/>
</dbReference>
<dbReference type="Pfam" id="PF00135">
    <property type="entry name" value="COesterase"/>
    <property type="match status" value="1"/>
</dbReference>
<dbReference type="EMBL" id="KE145369">
    <property type="protein sequence ID" value="EPE28046.1"/>
    <property type="molecule type" value="Genomic_DNA"/>
</dbReference>
<evidence type="ECO:0000256" key="1">
    <source>
        <dbReference type="ARBA" id="ARBA00005964"/>
    </source>
</evidence>
<feature type="domain" description="Carboxylesterase type B" evidence="4">
    <location>
        <begin position="32"/>
        <end position="494"/>
    </location>
</feature>
<dbReference type="OrthoDB" id="408631at2759"/>
<accession>S3D7Q5</accession>
<dbReference type="eggNOG" id="KOG1516">
    <property type="taxonomic scope" value="Eukaryota"/>
</dbReference>
<dbReference type="PANTHER" id="PTHR11559">
    <property type="entry name" value="CARBOXYLESTERASE"/>
    <property type="match status" value="1"/>
</dbReference>
<organism evidence="5 6">
    <name type="scientific">Glarea lozoyensis (strain ATCC 20868 / MF5171)</name>
    <dbReference type="NCBI Taxonomy" id="1116229"/>
    <lineage>
        <taxon>Eukaryota</taxon>
        <taxon>Fungi</taxon>
        <taxon>Dikarya</taxon>
        <taxon>Ascomycota</taxon>
        <taxon>Pezizomycotina</taxon>
        <taxon>Leotiomycetes</taxon>
        <taxon>Helotiales</taxon>
        <taxon>Helotiaceae</taxon>
        <taxon>Glarea</taxon>
    </lineage>
</organism>